<keyword evidence="4" id="KW-1185">Reference proteome</keyword>
<organism evidence="3 4">
    <name type="scientific">Polyrhizophydium stewartii</name>
    <dbReference type="NCBI Taxonomy" id="2732419"/>
    <lineage>
        <taxon>Eukaryota</taxon>
        <taxon>Fungi</taxon>
        <taxon>Fungi incertae sedis</taxon>
        <taxon>Chytridiomycota</taxon>
        <taxon>Chytridiomycota incertae sedis</taxon>
        <taxon>Chytridiomycetes</taxon>
        <taxon>Rhizophydiales</taxon>
        <taxon>Rhizophydiales incertae sedis</taxon>
        <taxon>Polyrhizophydium</taxon>
    </lineage>
</organism>
<evidence type="ECO:0000313" key="3">
    <source>
        <dbReference type="EMBL" id="KAL2917890.1"/>
    </source>
</evidence>
<evidence type="ECO:0000313" key="4">
    <source>
        <dbReference type="Proteomes" id="UP001527925"/>
    </source>
</evidence>
<dbReference type="InterPro" id="IPR037191">
    <property type="entry name" value="VPS9_dom_sf"/>
</dbReference>
<feature type="domain" description="VPS9" evidence="2">
    <location>
        <begin position="101"/>
        <end position="241"/>
    </location>
</feature>
<dbReference type="Pfam" id="PF18151">
    <property type="entry name" value="DUF5601"/>
    <property type="match status" value="1"/>
</dbReference>
<dbReference type="PANTHER" id="PTHR23101">
    <property type="entry name" value="RAB GDP/GTP EXCHANGE FACTOR"/>
    <property type="match status" value="1"/>
</dbReference>
<name>A0ABR4NED6_9FUNG</name>
<sequence length="443" mass="48249">MPVDFEAFLAQLRRKDAADLTSHLKTFLARFSEHPNVLQGQRKLVASFLEYIYGESIDHPAFAGATEHDPPDVENIREGWEKLVMSKIHDRVFGAPGTDEAKSNAVLSRKFESFKWIEERHLDIPYSFNLSLEVAQAELLRINGFKSPRDKLVILQNVQQLVADLIKKHSVEGDSAGNDNLLPTLILVVIRAAPPNMISNIKYIMRFRNSQEMERGPNQYCMTNVMGAISFIYNMTAKSLTLSDEEKATLGISSAPQQPNNGPGAGQHGAGWRQSTGAGELNRIAGQMSQFFGSIFKEVRTIGSQAAEDFAGLVAGDSTASTTTESTPASSAQHGTMPAVATPSSASGNPPELPPRGAGGEHPAADYAQHQGALKQLPAHLQGQAGVPKTLEEQEEFEFQLALALSLSEQQTAEGEITPELQRELRAIDEAVERQQAAEAHQA</sequence>
<dbReference type="PANTHER" id="PTHR23101:SF25">
    <property type="entry name" value="GTPASE-ACTIVATING PROTEIN AND VPS9 DOMAIN-CONTAINING PROTEIN 1"/>
    <property type="match status" value="1"/>
</dbReference>
<accession>A0ABR4NED6</accession>
<dbReference type="SMART" id="SM00167">
    <property type="entry name" value="VPS9"/>
    <property type="match status" value="1"/>
</dbReference>
<evidence type="ECO:0000256" key="1">
    <source>
        <dbReference type="SAM" id="MobiDB-lite"/>
    </source>
</evidence>
<proteinExistence type="predicted"/>
<dbReference type="Proteomes" id="UP001527925">
    <property type="component" value="Unassembled WGS sequence"/>
</dbReference>
<comment type="caution">
    <text evidence="3">The sequence shown here is derived from an EMBL/GenBank/DDBJ whole genome shotgun (WGS) entry which is preliminary data.</text>
</comment>
<gene>
    <name evidence="3" type="ORF">HK105_202303</name>
</gene>
<feature type="compositionally biased region" description="Polar residues" evidence="1">
    <location>
        <begin position="252"/>
        <end position="261"/>
    </location>
</feature>
<dbReference type="Gene3D" id="1.10.246.120">
    <property type="match status" value="1"/>
</dbReference>
<evidence type="ECO:0000259" key="2">
    <source>
        <dbReference type="PROSITE" id="PS51205"/>
    </source>
</evidence>
<dbReference type="EMBL" id="JADGIZ020000008">
    <property type="protein sequence ID" value="KAL2917890.1"/>
    <property type="molecule type" value="Genomic_DNA"/>
</dbReference>
<feature type="region of interest" description="Disordered" evidence="1">
    <location>
        <begin position="318"/>
        <end position="364"/>
    </location>
</feature>
<dbReference type="Pfam" id="PF02204">
    <property type="entry name" value="VPS9"/>
    <property type="match status" value="1"/>
</dbReference>
<dbReference type="PROSITE" id="PS51205">
    <property type="entry name" value="VPS9"/>
    <property type="match status" value="1"/>
</dbReference>
<dbReference type="InterPro" id="IPR041545">
    <property type="entry name" value="DUF5601"/>
</dbReference>
<dbReference type="InterPro" id="IPR045046">
    <property type="entry name" value="Vps9-like"/>
</dbReference>
<feature type="region of interest" description="Disordered" evidence="1">
    <location>
        <begin position="252"/>
        <end position="275"/>
    </location>
</feature>
<dbReference type="SUPFAM" id="SSF109993">
    <property type="entry name" value="VPS9 domain"/>
    <property type="match status" value="1"/>
</dbReference>
<dbReference type="InterPro" id="IPR003123">
    <property type="entry name" value="VPS9"/>
</dbReference>
<dbReference type="Gene3D" id="1.20.1050.80">
    <property type="entry name" value="VPS9 domain"/>
    <property type="match status" value="1"/>
</dbReference>
<protein>
    <recommendedName>
        <fullName evidence="2">VPS9 domain-containing protein</fullName>
    </recommendedName>
</protein>
<feature type="compositionally biased region" description="Low complexity" evidence="1">
    <location>
        <begin position="318"/>
        <end position="332"/>
    </location>
</feature>
<reference evidence="3 4" key="1">
    <citation type="submission" date="2023-09" db="EMBL/GenBank/DDBJ databases">
        <title>Pangenome analysis of Batrachochytrium dendrobatidis and related Chytrids.</title>
        <authorList>
            <person name="Yacoub M.N."/>
            <person name="Stajich J.E."/>
            <person name="James T.Y."/>
        </authorList>
    </citation>
    <scope>NUCLEOTIDE SEQUENCE [LARGE SCALE GENOMIC DNA]</scope>
    <source>
        <strain evidence="3 4">JEL0888</strain>
    </source>
</reference>